<evidence type="ECO:0000313" key="2">
    <source>
        <dbReference type="Proteomes" id="UP000004995"/>
    </source>
</evidence>
<accession>K3ZPJ6</accession>
<dbReference type="EMBL" id="AGNK02004942">
    <property type="status" value="NOT_ANNOTATED_CDS"/>
    <property type="molecule type" value="Genomic_DNA"/>
</dbReference>
<dbReference type="AlphaFoldDB" id="K3ZPJ6"/>
<reference evidence="1" key="2">
    <citation type="submission" date="2018-08" db="UniProtKB">
        <authorList>
            <consortium name="EnsemblPlants"/>
        </authorList>
    </citation>
    <scope>IDENTIFICATION</scope>
    <source>
        <strain evidence="1">Yugu1</strain>
    </source>
</reference>
<evidence type="ECO:0000313" key="1">
    <source>
        <dbReference type="EnsemblPlants" id="KQK94636"/>
    </source>
</evidence>
<dbReference type="EnsemblPlants" id="KQK94636">
    <property type="protein sequence ID" value="KQK94636"/>
    <property type="gene ID" value="SETIT_028526mg"/>
</dbReference>
<proteinExistence type="predicted"/>
<keyword evidence="2" id="KW-1185">Reference proteome</keyword>
<dbReference type="Proteomes" id="UP000004995">
    <property type="component" value="Unassembled WGS sequence"/>
</dbReference>
<dbReference type="InParanoid" id="K3ZPJ6"/>
<protein>
    <submittedName>
        <fullName evidence="1">Uncharacterized protein</fullName>
    </submittedName>
</protein>
<dbReference type="Gramene" id="KQK94636">
    <property type="protein sequence ID" value="KQK94636"/>
    <property type="gene ID" value="SETIT_028526mg"/>
</dbReference>
<organism evidence="1 2">
    <name type="scientific">Setaria italica</name>
    <name type="common">Foxtail millet</name>
    <name type="synonym">Panicum italicum</name>
    <dbReference type="NCBI Taxonomy" id="4555"/>
    <lineage>
        <taxon>Eukaryota</taxon>
        <taxon>Viridiplantae</taxon>
        <taxon>Streptophyta</taxon>
        <taxon>Embryophyta</taxon>
        <taxon>Tracheophyta</taxon>
        <taxon>Spermatophyta</taxon>
        <taxon>Magnoliopsida</taxon>
        <taxon>Liliopsida</taxon>
        <taxon>Poales</taxon>
        <taxon>Poaceae</taxon>
        <taxon>PACMAD clade</taxon>
        <taxon>Panicoideae</taxon>
        <taxon>Panicodae</taxon>
        <taxon>Paniceae</taxon>
        <taxon>Cenchrinae</taxon>
        <taxon>Setaria</taxon>
    </lineage>
</organism>
<name>K3ZPJ6_SETIT</name>
<dbReference type="HOGENOM" id="CLU_2908394_0_0_1"/>
<sequence length="62" mass="7017">MTMSENTKKKEKTLLVSSSSMLTGRLFCQKIQASIKVQNHLTFKIYKHVKITETISCTSTGH</sequence>
<reference evidence="2" key="1">
    <citation type="journal article" date="2012" name="Nat. Biotechnol.">
        <title>Reference genome sequence of the model plant Setaria.</title>
        <authorList>
            <person name="Bennetzen J.L."/>
            <person name="Schmutz J."/>
            <person name="Wang H."/>
            <person name="Percifield R."/>
            <person name="Hawkins J."/>
            <person name="Pontaroli A.C."/>
            <person name="Estep M."/>
            <person name="Feng L."/>
            <person name="Vaughn J.N."/>
            <person name="Grimwood J."/>
            <person name="Jenkins J."/>
            <person name="Barry K."/>
            <person name="Lindquist E."/>
            <person name="Hellsten U."/>
            <person name="Deshpande S."/>
            <person name="Wang X."/>
            <person name="Wu X."/>
            <person name="Mitros T."/>
            <person name="Triplett J."/>
            <person name="Yang X."/>
            <person name="Ye C.Y."/>
            <person name="Mauro-Herrera M."/>
            <person name="Wang L."/>
            <person name="Li P."/>
            <person name="Sharma M."/>
            <person name="Sharma R."/>
            <person name="Ronald P.C."/>
            <person name="Panaud O."/>
            <person name="Kellogg E.A."/>
            <person name="Brutnell T.P."/>
            <person name="Doust A.N."/>
            <person name="Tuskan G.A."/>
            <person name="Rokhsar D."/>
            <person name="Devos K.M."/>
        </authorList>
    </citation>
    <scope>NUCLEOTIDE SEQUENCE [LARGE SCALE GENOMIC DNA]</scope>
    <source>
        <strain evidence="2">cv. Yugu1</strain>
    </source>
</reference>